<keyword evidence="3" id="KW-0560">Oxidoreductase</keyword>
<dbReference type="PANTHER" id="PTHR43498:SF1">
    <property type="entry name" value="COB--COM HETERODISULFIDE REDUCTASE IRON-SULFUR SUBUNIT A"/>
    <property type="match status" value="1"/>
</dbReference>
<comment type="caution">
    <text evidence="7">The sequence shown here is derived from an EMBL/GenBank/DDBJ whole genome shotgun (WGS) entry which is preliminary data.</text>
</comment>
<proteinExistence type="predicted"/>
<sequence length="748" mass="82611">MSYHLLGTPHAPFPLDDWTMQLKSLIRSLSLCVFLVASPIAAVGQTAEGRDDKQRASDDIAYDVVVYGGTSAGIAAAVQVKRMGGTVIVIEPSRRIGGLTTGGLGQTDIGNKAAIGGIAREFYQRVHQYYQQPEHWRWQRQDQYRDGGQTQTADSERAMWTFEPSAALSIMQDLVAEHEIPVVYEQRLQRSSGPAPNAEGPGVEMQGQKIVAITMQNGDTYRGRVFLDATYEGDLLAEAGVTYTVGREAVAVYDESLSGVQTRQARHHQFVPGVAPYVVPGDASSGLLPGIDPEGPGEEGSGDRRVQAYCYRMCLTDHPENRIPFAKPEGYNALVYELLLRNFEAGERGMPWINSRMPNRKTDTNNRTAFSTDFIGENYEYPESSYEQREKMAHRHRVYQQGLMWTLANHPRVPDKIRNEFARWGTCRDEFEREDGWQQQLYVREARRMIGDSVMTQHHCQGRQVAEDAIGLAAYTMDSHNVQRHVNADGHVRNEGDVQVGGFSPYPIAYSALTPKADECENLLVPVCLSASHMAFGSIRMEPVFMVLGQSSATAAMQAIENDVPVQTIRYEALRDRLAADGQVLEWTGPVRKSAESVDPQKLDGIVADDEDASRTGFESASVSIGPFIAAGYRHDSDSGKGQHRIRFSLSVENPGTYDVRVAYSANANRATNVPVTIHRGNETNELRLNQRKKPKHGAFASLGQFAFPKGEAVVEISNTDTNGYVVVDAVQLLPATAVDETTSPTHP</sequence>
<keyword evidence="8" id="KW-1185">Reference proteome</keyword>
<protein>
    <submittedName>
        <fullName evidence="7">Xanthan lyase</fullName>
        <ecNumber evidence="7">4.2.2.12</ecNumber>
    </submittedName>
</protein>
<keyword evidence="2" id="KW-0479">Metal-binding</keyword>
<evidence type="ECO:0000256" key="5">
    <source>
        <dbReference type="ARBA" id="ARBA00023014"/>
    </source>
</evidence>
<dbReference type="InterPro" id="IPR036188">
    <property type="entry name" value="FAD/NAD-bd_sf"/>
</dbReference>
<reference evidence="7 8" key="1">
    <citation type="submission" date="2019-02" db="EMBL/GenBank/DDBJ databases">
        <title>Deep-cultivation of Planctomycetes and their phenomic and genomic characterization uncovers novel biology.</title>
        <authorList>
            <person name="Wiegand S."/>
            <person name="Jogler M."/>
            <person name="Boedeker C."/>
            <person name="Pinto D."/>
            <person name="Vollmers J."/>
            <person name="Rivas-Marin E."/>
            <person name="Kohn T."/>
            <person name="Peeters S.H."/>
            <person name="Heuer A."/>
            <person name="Rast P."/>
            <person name="Oberbeckmann S."/>
            <person name="Bunk B."/>
            <person name="Jeske O."/>
            <person name="Meyerdierks A."/>
            <person name="Storesund J.E."/>
            <person name="Kallscheuer N."/>
            <person name="Luecker S."/>
            <person name="Lage O.M."/>
            <person name="Pohl T."/>
            <person name="Merkel B.J."/>
            <person name="Hornburger P."/>
            <person name="Mueller R.-W."/>
            <person name="Bruemmer F."/>
            <person name="Labrenz M."/>
            <person name="Spormann A.M."/>
            <person name="Op Den Camp H."/>
            <person name="Overmann J."/>
            <person name="Amann R."/>
            <person name="Jetten M.S.M."/>
            <person name="Mascher T."/>
            <person name="Medema M.H."/>
            <person name="Devos D.P."/>
            <person name="Kaster A.-K."/>
            <person name="Ovreas L."/>
            <person name="Rohde M."/>
            <person name="Galperin M.Y."/>
            <person name="Jogler C."/>
        </authorList>
    </citation>
    <scope>NUCLEOTIDE SEQUENCE [LARGE SCALE GENOMIC DNA]</scope>
    <source>
        <strain evidence="7 8">CA85</strain>
    </source>
</reference>
<dbReference type="GO" id="GO:0051539">
    <property type="term" value="F:4 iron, 4 sulfur cluster binding"/>
    <property type="evidence" value="ECO:0007669"/>
    <property type="project" value="UniProtKB-KW"/>
</dbReference>
<dbReference type="Gene3D" id="3.50.50.60">
    <property type="entry name" value="FAD/NAD(P)-binding domain"/>
    <property type="match status" value="1"/>
</dbReference>
<dbReference type="Pfam" id="PF12831">
    <property type="entry name" value="FAD_oxidored"/>
    <property type="match status" value="1"/>
</dbReference>
<dbReference type="EMBL" id="SJPK01000005">
    <property type="protein sequence ID" value="TWT66489.1"/>
    <property type="molecule type" value="Genomic_DNA"/>
</dbReference>
<dbReference type="EC" id="4.2.2.12" evidence="7"/>
<evidence type="ECO:0000256" key="4">
    <source>
        <dbReference type="ARBA" id="ARBA00023004"/>
    </source>
</evidence>
<dbReference type="GO" id="GO:0047492">
    <property type="term" value="F:xanthan lyase activity"/>
    <property type="evidence" value="ECO:0007669"/>
    <property type="project" value="UniProtKB-EC"/>
</dbReference>
<evidence type="ECO:0000256" key="3">
    <source>
        <dbReference type="ARBA" id="ARBA00023002"/>
    </source>
</evidence>
<keyword evidence="4" id="KW-0408">Iron</keyword>
<dbReference type="GO" id="GO:0016491">
    <property type="term" value="F:oxidoreductase activity"/>
    <property type="evidence" value="ECO:0007669"/>
    <property type="project" value="UniProtKB-KW"/>
</dbReference>
<evidence type="ECO:0000259" key="6">
    <source>
        <dbReference type="Pfam" id="PF25275"/>
    </source>
</evidence>
<dbReference type="Proteomes" id="UP000318053">
    <property type="component" value="Unassembled WGS sequence"/>
</dbReference>
<name>A0A5C5XVE9_9BACT</name>
<keyword evidence="1" id="KW-0004">4Fe-4S</keyword>
<evidence type="ECO:0000313" key="7">
    <source>
        <dbReference type="EMBL" id="TWT66489.1"/>
    </source>
</evidence>
<organism evidence="7 8">
    <name type="scientific">Allorhodopirellula solitaria</name>
    <dbReference type="NCBI Taxonomy" id="2527987"/>
    <lineage>
        <taxon>Bacteria</taxon>
        <taxon>Pseudomonadati</taxon>
        <taxon>Planctomycetota</taxon>
        <taxon>Planctomycetia</taxon>
        <taxon>Pirellulales</taxon>
        <taxon>Pirellulaceae</taxon>
        <taxon>Allorhodopirellula</taxon>
    </lineage>
</organism>
<dbReference type="PANTHER" id="PTHR43498">
    <property type="entry name" value="FERREDOXIN:COB-COM HETERODISULFIDE REDUCTASE SUBUNIT A"/>
    <property type="match status" value="1"/>
</dbReference>
<evidence type="ECO:0000256" key="1">
    <source>
        <dbReference type="ARBA" id="ARBA00022485"/>
    </source>
</evidence>
<dbReference type="InterPro" id="IPR039650">
    <property type="entry name" value="HdrA-like"/>
</dbReference>
<gene>
    <name evidence="7" type="primary">xly_2</name>
    <name evidence="7" type="ORF">CA85_25840</name>
</gene>
<dbReference type="InterPro" id="IPR033803">
    <property type="entry name" value="CBD-like_Golvesin-Xly"/>
</dbReference>
<dbReference type="SUPFAM" id="SSF51905">
    <property type="entry name" value="FAD/NAD(P)-binding domain"/>
    <property type="match status" value="1"/>
</dbReference>
<evidence type="ECO:0000313" key="8">
    <source>
        <dbReference type="Proteomes" id="UP000318053"/>
    </source>
</evidence>
<dbReference type="AlphaFoldDB" id="A0A5C5XVE9"/>
<dbReference type="GO" id="GO:0046872">
    <property type="term" value="F:metal ion binding"/>
    <property type="evidence" value="ECO:0007669"/>
    <property type="project" value="UniProtKB-KW"/>
</dbReference>
<feature type="domain" description="Golvesin/Xly CBD-like" evidence="6">
    <location>
        <begin position="630"/>
        <end position="733"/>
    </location>
</feature>
<evidence type="ECO:0000256" key="2">
    <source>
        <dbReference type="ARBA" id="ARBA00022723"/>
    </source>
</evidence>
<accession>A0A5C5XVE9</accession>
<keyword evidence="7" id="KW-0456">Lyase</keyword>
<dbReference type="Gene3D" id="2.60.120.260">
    <property type="entry name" value="Galactose-binding domain-like"/>
    <property type="match status" value="1"/>
</dbReference>
<keyword evidence="5" id="KW-0411">Iron-sulfur</keyword>
<dbReference type="Pfam" id="PF25275">
    <property type="entry name" value="Golvesin_C"/>
    <property type="match status" value="1"/>
</dbReference>